<evidence type="ECO:0000259" key="9">
    <source>
        <dbReference type="PROSITE" id="PS50157"/>
    </source>
</evidence>
<feature type="domain" description="C2H2-type" evidence="9">
    <location>
        <begin position="354"/>
        <end position="381"/>
    </location>
</feature>
<dbReference type="PROSITE" id="PS00028">
    <property type="entry name" value="ZINC_FINGER_C2H2_1"/>
    <property type="match status" value="8"/>
</dbReference>
<dbReference type="GeneID" id="101859265"/>
<feature type="domain" description="C2H2-type" evidence="9">
    <location>
        <begin position="327"/>
        <end position="354"/>
    </location>
</feature>
<accession>A0ABM0K262</accession>
<feature type="compositionally biased region" description="Basic and acidic residues" evidence="8">
    <location>
        <begin position="152"/>
        <end position="164"/>
    </location>
</feature>
<feature type="domain" description="C2H2-type" evidence="9">
    <location>
        <begin position="471"/>
        <end position="498"/>
    </location>
</feature>
<feature type="region of interest" description="Disordered" evidence="8">
    <location>
        <begin position="1023"/>
        <end position="1068"/>
    </location>
</feature>
<dbReference type="SUPFAM" id="SSF57667">
    <property type="entry name" value="beta-beta-alpha zinc fingers"/>
    <property type="match status" value="5"/>
</dbReference>
<keyword evidence="6" id="KW-0539">Nucleus</keyword>
<sequence length="1068" mass="117931">MANIFVNVEADIADDLVGRFCQDFDFDAMLRKVCEDAGVVVVVNNVGAGAYKLGRYRLKGLWLSMEKAYKHLVTALALYGSRHPDAGTESYQQSNSGQYGEPIDYDQGPMENYESLNDRDYIPAVTNILQDILTGSERKKQRRPRKSARQSRKLEEQEVERSASEDESYEDHVPLTSDVRGAEKEAAGEAKPTSHDEMTESIAQENVAPDTDRGEDVQDCSLDNDELRQNKRGRPRKSELSMQPDKKTGLGPSRIGKKRGPYKKTRVVVPISEVGAGDLPTVKKRGRPKVFENEGDMEYPCPDCSFVAKKRTKLRSHQLRMHLSSPTKCDICSKVFPNKRYMLRHRASHVEPQHCCDVCGKMYKIRKAMLEHRRTHDSAYKKPKFKCDQCPKTFCNRYILECHVRDIHLGQKKSYLCSVCGKSFTTKHSLKEHSDAHTGVKPHVCEICGKSFSYESALRDHRFTHTDSKQFWCQHCEKGFSQRSGLKMHMRIHKQNKMFTCSECGRGFTQKQALQRHERVHKGEKPFICKHCGRFFTDASIIRRHLILVHKIKKTAKDWREDIVCTVKSTNEYHVQKIGEEDGAVSEAEKAKEEILKVVGVQPRPNSNKGPSRAFARTYPRRVAILDDEGNVLAPPEAPPISASRRSKGSGAESTSVAGRKKATVVGAASGSNPPILLSTNEGSSDLDSTSQVLSQRFMDTTQWDALATQLRSGNATHIEHIILDDSTQHEIQRGMEQVPSLHKIIKYENMQTIAGLPASNNAHILSQGHSQAGQSPSSSPVAFVTQTASNPRPMDAQFDSLTPQVAHTGGQFYDGRPSAHAASTAQWSSMFYYSHLASQFGMSINPDYTYVSGGPGTSGTSSHLAPYVGHSSADAHAATATALILHSQPHGLPHIDSPNPDPTGVSEDTSSHHGNQASLASTVTNPGHSVTESDTVALHPNSEVIQIRHIAGDLKMSNSPDTSQALQQTDMILPQDLPPIVDAHHQEGSNHGLSEEVRHHMSTMEHVGVSLGDQQNMMVGPLELPVSAPPTATNTPSPSKQSPTRIPELGPTASLSSAVTLKQEGTL</sequence>
<evidence type="ECO:0000313" key="11">
    <source>
        <dbReference type="RefSeq" id="XP_005106982.1"/>
    </source>
</evidence>
<feature type="region of interest" description="Disordered" evidence="8">
    <location>
        <begin position="133"/>
        <end position="261"/>
    </location>
</feature>
<dbReference type="Proteomes" id="UP000694888">
    <property type="component" value="Unplaced"/>
</dbReference>
<evidence type="ECO:0000256" key="6">
    <source>
        <dbReference type="ARBA" id="ARBA00023242"/>
    </source>
</evidence>
<feature type="domain" description="C2H2-type" evidence="9">
    <location>
        <begin position="443"/>
        <end position="470"/>
    </location>
</feature>
<reference evidence="11" key="1">
    <citation type="submission" date="2025-08" db="UniProtKB">
        <authorList>
            <consortium name="RefSeq"/>
        </authorList>
    </citation>
    <scope>IDENTIFICATION</scope>
</reference>
<feature type="domain" description="C2H2-type" evidence="9">
    <location>
        <begin position="527"/>
        <end position="555"/>
    </location>
</feature>
<feature type="region of interest" description="Disordered" evidence="8">
    <location>
        <begin position="87"/>
        <end position="114"/>
    </location>
</feature>
<dbReference type="Pfam" id="PF00096">
    <property type="entry name" value="zf-C2H2"/>
    <property type="match status" value="5"/>
</dbReference>
<keyword evidence="2" id="KW-0479">Metal-binding</keyword>
<dbReference type="Pfam" id="PF13912">
    <property type="entry name" value="zf-C2H2_6"/>
    <property type="match status" value="1"/>
</dbReference>
<evidence type="ECO:0000256" key="5">
    <source>
        <dbReference type="ARBA" id="ARBA00022833"/>
    </source>
</evidence>
<proteinExistence type="predicted"/>
<evidence type="ECO:0000256" key="7">
    <source>
        <dbReference type="PROSITE-ProRule" id="PRU00042"/>
    </source>
</evidence>
<name>A0ABM0K262_APLCA</name>
<feature type="compositionally biased region" description="Basic and acidic residues" evidence="8">
    <location>
        <begin position="236"/>
        <end position="248"/>
    </location>
</feature>
<feature type="compositionally biased region" description="Basic and acidic residues" evidence="8">
    <location>
        <begin position="180"/>
        <end position="198"/>
    </location>
</feature>
<keyword evidence="3" id="KW-0677">Repeat</keyword>
<feature type="domain" description="C2H2-type" evidence="9">
    <location>
        <begin position="415"/>
        <end position="442"/>
    </location>
</feature>
<feature type="compositionally biased region" description="Polar residues" evidence="8">
    <location>
        <begin position="670"/>
        <end position="688"/>
    </location>
</feature>
<dbReference type="PROSITE" id="PS50157">
    <property type="entry name" value="ZINC_FINGER_C2H2_2"/>
    <property type="match status" value="8"/>
</dbReference>
<evidence type="ECO:0000313" key="10">
    <source>
        <dbReference type="Proteomes" id="UP000694888"/>
    </source>
</evidence>
<feature type="compositionally biased region" description="Basic residues" evidence="8">
    <location>
        <begin position="139"/>
        <end position="151"/>
    </location>
</feature>
<keyword evidence="10" id="KW-1185">Reference proteome</keyword>
<dbReference type="PANTHER" id="PTHR24394:SF29">
    <property type="entry name" value="MYONEURIN"/>
    <property type="match status" value="1"/>
</dbReference>
<gene>
    <name evidence="11" type="primary">LOC101859265</name>
</gene>
<keyword evidence="4 7" id="KW-0863">Zinc-finger</keyword>
<feature type="compositionally biased region" description="Polar residues" evidence="8">
    <location>
        <begin position="1054"/>
        <end position="1068"/>
    </location>
</feature>
<dbReference type="Gene3D" id="3.30.160.60">
    <property type="entry name" value="Classic Zinc Finger"/>
    <property type="match status" value="7"/>
</dbReference>
<evidence type="ECO:0000256" key="3">
    <source>
        <dbReference type="ARBA" id="ARBA00022737"/>
    </source>
</evidence>
<dbReference type="PANTHER" id="PTHR24394">
    <property type="entry name" value="ZINC FINGER PROTEIN"/>
    <property type="match status" value="1"/>
</dbReference>
<organism evidence="10 11">
    <name type="scientific">Aplysia californica</name>
    <name type="common">California sea hare</name>
    <dbReference type="NCBI Taxonomy" id="6500"/>
    <lineage>
        <taxon>Eukaryota</taxon>
        <taxon>Metazoa</taxon>
        <taxon>Spiralia</taxon>
        <taxon>Lophotrochozoa</taxon>
        <taxon>Mollusca</taxon>
        <taxon>Gastropoda</taxon>
        <taxon>Heterobranchia</taxon>
        <taxon>Euthyneura</taxon>
        <taxon>Tectipleura</taxon>
        <taxon>Aplysiida</taxon>
        <taxon>Aplysioidea</taxon>
        <taxon>Aplysiidae</taxon>
        <taxon>Aplysia</taxon>
    </lineage>
</organism>
<dbReference type="InterPro" id="IPR013087">
    <property type="entry name" value="Znf_C2H2_type"/>
</dbReference>
<evidence type="ECO:0000256" key="4">
    <source>
        <dbReference type="ARBA" id="ARBA00022771"/>
    </source>
</evidence>
<evidence type="ECO:0000256" key="1">
    <source>
        <dbReference type="ARBA" id="ARBA00004123"/>
    </source>
</evidence>
<evidence type="ECO:0000256" key="8">
    <source>
        <dbReference type="SAM" id="MobiDB-lite"/>
    </source>
</evidence>
<feature type="compositionally biased region" description="Polar residues" evidence="8">
    <location>
        <begin position="89"/>
        <end position="98"/>
    </location>
</feature>
<comment type="subcellular location">
    <subcellularLocation>
        <location evidence="1">Nucleus</location>
    </subcellularLocation>
</comment>
<feature type="compositionally biased region" description="Polar residues" evidence="8">
    <location>
        <begin position="907"/>
        <end position="930"/>
    </location>
</feature>
<dbReference type="InterPro" id="IPR036236">
    <property type="entry name" value="Znf_C2H2_sf"/>
</dbReference>
<feature type="domain" description="C2H2-type" evidence="9">
    <location>
        <begin position="385"/>
        <end position="413"/>
    </location>
</feature>
<feature type="domain" description="C2H2-type" evidence="9">
    <location>
        <begin position="499"/>
        <end position="526"/>
    </location>
</feature>
<feature type="region of interest" description="Disordered" evidence="8">
    <location>
        <begin position="628"/>
        <end position="688"/>
    </location>
</feature>
<feature type="region of interest" description="Disordered" evidence="8">
    <location>
        <begin position="890"/>
        <end position="930"/>
    </location>
</feature>
<keyword evidence="5" id="KW-0862">Zinc</keyword>
<evidence type="ECO:0000256" key="2">
    <source>
        <dbReference type="ARBA" id="ARBA00022723"/>
    </source>
</evidence>
<dbReference type="SMART" id="SM00355">
    <property type="entry name" value="ZnF_C2H2"/>
    <property type="match status" value="9"/>
</dbReference>
<feature type="compositionally biased region" description="Low complexity" evidence="8">
    <location>
        <begin position="1026"/>
        <end position="1040"/>
    </location>
</feature>
<protein>
    <submittedName>
        <fullName evidence="11">Uncharacterized protein LOC101859265</fullName>
    </submittedName>
</protein>
<dbReference type="RefSeq" id="XP_005106982.1">
    <property type="nucleotide sequence ID" value="XM_005106925.3"/>
</dbReference>